<dbReference type="Proteomes" id="UP001165342">
    <property type="component" value="Unassembled WGS sequence"/>
</dbReference>
<keyword evidence="2" id="KW-1185">Reference proteome</keyword>
<evidence type="ECO:0000313" key="2">
    <source>
        <dbReference type="Proteomes" id="UP001165342"/>
    </source>
</evidence>
<reference evidence="1" key="1">
    <citation type="submission" date="2022-05" db="EMBL/GenBank/DDBJ databases">
        <authorList>
            <person name="Jo J.-H."/>
            <person name="Im W.-T."/>
        </authorList>
    </citation>
    <scope>NUCLEOTIDE SEQUENCE</scope>
    <source>
        <strain evidence="1">SE220</strain>
    </source>
</reference>
<accession>A0ABT0RZP7</accession>
<organism evidence="1 2">
    <name type="scientific">Sphingomonas hankyongi</name>
    <dbReference type="NCBI Taxonomy" id="2908209"/>
    <lineage>
        <taxon>Bacteria</taxon>
        <taxon>Pseudomonadati</taxon>
        <taxon>Pseudomonadota</taxon>
        <taxon>Alphaproteobacteria</taxon>
        <taxon>Sphingomonadales</taxon>
        <taxon>Sphingomonadaceae</taxon>
        <taxon>Sphingomonas</taxon>
    </lineage>
</organism>
<dbReference type="SUPFAM" id="SSF52266">
    <property type="entry name" value="SGNH hydrolase"/>
    <property type="match status" value="1"/>
</dbReference>
<name>A0ABT0RZP7_9SPHN</name>
<evidence type="ECO:0000313" key="1">
    <source>
        <dbReference type="EMBL" id="MCL6729093.1"/>
    </source>
</evidence>
<evidence type="ECO:0008006" key="3">
    <source>
        <dbReference type="Google" id="ProtNLM"/>
    </source>
</evidence>
<dbReference type="EMBL" id="JAMGBE010000001">
    <property type="protein sequence ID" value="MCL6729093.1"/>
    <property type="molecule type" value="Genomic_DNA"/>
</dbReference>
<comment type="caution">
    <text evidence="1">The sequence shown here is derived from an EMBL/GenBank/DDBJ whole genome shotgun (WGS) entry which is preliminary data.</text>
</comment>
<gene>
    <name evidence="1" type="ORF">LZ538_03355</name>
</gene>
<dbReference type="RefSeq" id="WP_249830577.1">
    <property type="nucleotide sequence ID" value="NZ_JAMGBE010000001.1"/>
</dbReference>
<proteinExistence type="predicted"/>
<sequence length="303" mass="32895">MANYPKIIADRPEVADFIRLRTTLRYRGEVMAYPGNMSCGSFSTDKAGFRHTTLGGESFSVSDCLRSQRYGLVLGASNNFGFGIAGNENTMPSLLAERFGFPFANAAMPGATSRNLSGLLIAFLARSGTRPSIVVLSNGGDLAGFCEASMADAVFGPPNRGQLAGPMKEACLTADPDQHVAAFLRFTGLWTMSIGNLCRALKIPLVLIHQSTIFDKARPSATEREFELGKPFRKLQERQFDNFKKFSRQFYEGRKATAEGLAVPLAGWGLSDKLSFMDEFHLDQEGIRTLSNAVGDAVAPLLG</sequence>
<protein>
    <recommendedName>
        <fullName evidence="3">SGNH hydrolase-type esterase domain-containing protein</fullName>
    </recommendedName>
</protein>